<dbReference type="CDD" id="cd05195">
    <property type="entry name" value="enoyl_red"/>
    <property type="match status" value="1"/>
</dbReference>
<reference evidence="3 4" key="1">
    <citation type="submission" date="2025-04" db="UniProtKB">
        <authorList>
            <consortium name="RefSeq"/>
        </authorList>
    </citation>
    <scope>IDENTIFICATION</scope>
</reference>
<evidence type="ECO:0000313" key="3">
    <source>
        <dbReference type="RefSeq" id="XP_033805464.1"/>
    </source>
</evidence>
<dbReference type="InterPro" id="IPR013154">
    <property type="entry name" value="ADH-like_N"/>
</dbReference>
<accession>A0A6P8R5S4</accession>
<dbReference type="Pfam" id="PF08240">
    <property type="entry name" value="ADH_N"/>
    <property type="match status" value="1"/>
</dbReference>
<dbReference type="KEGG" id="gsh:117362720"/>
<evidence type="ECO:0000313" key="2">
    <source>
        <dbReference type="Proteomes" id="UP000515159"/>
    </source>
</evidence>
<dbReference type="InterPro" id="IPR036291">
    <property type="entry name" value="NAD(P)-bd_dom_sf"/>
</dbReference>
<dbReference type="OrthoDB" id="9930022at2759"/>
<dbReference type="AlphaFoldDB" id="A0A6P8R5S4"/>
<evidence type="ECO:0000259" key="1">
    <source>
        <dbReference type="SMART" id="SM00829"/>
    </source>
</evidence>
<dbReference type="GO" id="GO:0016491">
    <property type="term" value="F:oxidoreductase activity"/>
    <property type="evidence" value="ECO:0007669"/>
    <property type="project" value="InterPro"/>
</dbReference>
<dbReference type="InterPro" id="IPR011032">
    <property type="entry name" value="GroES-like_sf"/>
</dbReference>
<dbReference type="InterPro" id="IPR042633">
    <property type="entry name" value="CRYZL1"/>
</dbReference>
<dbReference type="Proteomes" id="UP000515159">
    <property type="component" value="Chromosome 6"/>
</dbReference>
<dbReference type="SMART" id="SM00829">
    <property type="entry name" value="PKS_ER"/>
    <property type="match status" value="1"/>
</dbReference>
<dbReference type="SUPFAM" id="SSF50129">
    <property type="entry name" value="GroES-like"/>
    <property type="match status" value="1"/>
</dbReference>
<dbReference type="RefSeq" id="XP_033805465.1">
    <property type="nucleotide sequence ID" value="XM_033949574.1"/>
</dbReference>
<dbReference type="InterPro" id="IPR020843">
    <property type="entry name" value="ER"/>
</dbReference>
<feature type="domain" description="Enoyl reductase (ER)" evidence="1">
    <location>
        <begin position="14"/>
        <end position="354"/>
    </location>
</feature>
<dbReference type="GeneID" id="117362720"/>
<dbReference type="PANTHER" id="PTHR44461">
    <property type="entry name" value="QUINONE OXIDOREDUCTASE-LIKE PROTEIN 1"/>
    <property type="match status" value="1"/>
</dbReference>
<dbReference type="Gene3D" id="3.90.180.10">
    <property type="entry name" value="Medium-chain alcohol dehydrogenases, catalytic domain"/>
    <property type="match status" value="1"/>
</dbReference>
<proteinExistence type="predicted"/>
<dbReference type="PANTHER" id="PTHR44461:SF1">
    <property type="entry name" value="QUINONE OXIDOREDUCTASE-LIKE PROTEIN 1"/>
    <property type="match status" value="1"/>
</dbReference>
<protein>
    <submittedName>
        <fullName evidence="3 4">Quinone oxidoreductase-like protein 1 isoform X1</fullName>
    </submittedName>
</protein>
<sequence length="356" mass="39378">MKGLYGQQNSDEEEITFAFQERENLLPPTDYLVKIQVKACALTCIDRKLLSVMNLESLPVGREIAGRVLEVGSKVTFFQADDEVVGILPLDSKESGLCEVLLVHEQYLVHKPGKISWIEAAGTIRDGLRAYTAFHYLSHLSPGKTVLVLDGASVDAAGFFLQPSGTIAVQLAHYRGSKVISTAYCAEDKQYLERLSPTVARVIDVSSGKVDLAESCLEETGGLGVDIVLDAGVRLYNSEDVSFQKTRLLPHKHDILMLLAVGGHWITTVADLQLDPPDSHCLFLKGATVCFLNEEVWNLSSVHQGKYLHILKDVMEKLSAGIFRPLLDEPVPLYEAKASMEMIQKNEARMRRVVQL</sequence>
<name>A0A6P8R5S4_GEOSA</name>
<dbReference type="SUPFAM" id="SSF51735">
    <property type="entry name" value="NAD(P)-binding Rossmann-fold domains"/>
    <property type="match status" value="1"/>
</dbReference>
<evidence type="ECO:0000313" key="4">
    <source>
        <dbReference type="RefSeq" id="XP_033805465.1"/>
    </source>
</evidence>
<gene>
    <name evidence="3 4" type="primary">CRYZL1</name>
</gene>
<dbReference type="RefSeq" id="XP_033805464.1">
    <property type="nucleotide sequence ID" value="XM_033949573.1"/>
</dbReference>
<organism evidence="2 3">
    <name type="scientific">Geotrypetes seraphini</name>
    <name type="common">Gaboon caecilian</name>
    <name type="synonym">Caecilia seraphini</name>
    <dbReference type="NCBI Taxonomy" id="260995"/>
    <lineage>
        <taxon>Eukaryota</taxon>
        <taxon>Metazoa</taxon>
        <taxon>Chordata</taxon>
        <taxon>Craniata</taxon>
        <taxon>Vertebrata</taxon>
        <taxon>Euteleostomi</taxon>
        <taxon>Amphibia</taxon>
        <taxon>Gymnophiona</taxon>
        <taxon>Geotrypetes</taxon>
    </lineage>
</organism>
<keyword evidence="2" id="KW-1185">Reference proteome</keyword>
<dbReference type="CTD" id="9946"/>